<reference evidence="1 2" key="1">
    <citation type="journal article" date="2003" name="Proc. Natl. Acad. Sci. U.S.A.">
        <title>Complete genome sequence of the marine planctomycete Pirellula sp. strain 1.</title>
        <authorList>
            <person name="Gloeckner F.O."/>
            <person name="Kube M."/>
            <person name="Bauer M."/>
            <person name="Teeling H."/>
            <person name="Lombardot T."/>
            <person name="Ludwig W."/>
            <person name="Gade D."/>
            <person name="Beck A."/>
            <person name="Borzym K."/>
            <person name="Heitmann K."/>
            <person name="Rabus R."/>
            <person name="Schlesner H."/>
            <person name="Amann R."/>
            <person name="Reinhardt R."/>
        </authorList>
    </citation>
    <scope>NUCLEOTIDE SEQUENCE [LARGE SCALE GENOMIC DNA]</scope>
    <source>
        <strain evidence="2">DSM 10527 / NCIMB 13988 / SH1</strain>
    </source>
</reference>
<evidence type="ECO:0000313" key="1">
    <source>
        <dbReference type="EMBL" id="CAD76357.1"/>
    </source>
</evidence>
<protein>
    <submittedName>
        <fullName evidence="1">Uncharacterized protein</fullName>
    </submittedName>
</protein>
<proteinExistence type="predicted"/>
<dbReference type="Proteomes" id="UP000001025">
    <property type="component" value="Chromosome"/>
</dbReference>
<sequence length="411" mass="44997">MNSRSDALAHQLGDRSCVADQVSGTSLAGVHHLARIDAHFFIDRRHKVLWREDSFDGRVTLSVGRTDDLPARRLAAGKHDAHGIGPVVATTAFVDFGRPSELTQDNHQSAFQHALFFEVGNQRRDGGFKRRQFLIQRIEDVDVMIPASAVKRHEGNARTDQSSRQQGLLAKRVPPVGIANCVGFLVDVESGLSFFAADDLQALLIELIDRQGWVGDAGVIETHHRVDALTDLLSRTEAAIGQSRGNRDITHAKAGTVGIVGNHKRCVLAAQEVRPARSRHPGQRKVSGDPMWCADLFGDHTAQAGMETDKRTTANRDARRGPGHHVVIAGTVVALVVSNRSNNGQVVADRRHLLHRLGELDPRRLGRDWLVRTANFDGCIRLRVKRLVVTGATIHPDQDACIGLSGFAART</sequence>
<dbReference type="EnsemblBacteria" id="CAD76357">
    <property type="protein sequence ID" value="CAD76357"/>
    <property type="gene ID" value="RB9599"/>
</dbReference>
<dbReference type="KEGG" id="rba:RB9599"/>
<dbReference type="HOGENOM" id="CLU_668823_0_0_0"/>
<keyword evidence="2" id="KW-1185">Reference proteome</keyword>
<dbReference type="STRING" id="243090.RB9599"/>
<evidence type="ECO:0000313" key="2">
    <source>
        <dbReference type="Proteomes" id="UP000001025"/>
    </source>
</evidence>
<gene>
    <name evidence="1" type="ordered locus">RB9599</name>
</gene>
<dbReference type="EMBL" id="BX294149">
    <property type="protein sequence ID" value="CAD76357.1"/>
    <property type="molecule type" value="Genomic_DNA"/>
</dbReference>
<accession>Q7ULC0</accession>
<name>Q7ULC0_RHOBA</name>
<organism evidence="1 2">
    <name type="scientific">Rhodopirellula baltica (strain DSM 10527 / NCIMB 13988 / SH1)</name>
    <dbReference type="NCBI Taxonomy" id="243090"/>
    <lineage>
        <taxon>Bacteria</taxon>
        <taxon>Pseudomonadati</taxon>
        <taxon>Planctomycetota</taxon>
        <taxon>Planctomycetia</taxon>
        <taxon>Pirellulales</taxon>
        <taxon>Pirellulaceae</taxon>
        <taxon>Rhodopirellula</taxon>
    </lineage>
</organism>
<dbReference type="AntiFam" id="ANF00002">
    <property type="entry name" value="Shadow ORF"/>
</dbReference>
<dbReference type="InParanoid" id="Q7ULC0"/>
<dbReference type="AlphaFoldDB" id="Q7ULC0"/>